<dbReference type="RefSeq" id="WP_014474711.1">
    <property type="nucleotide sequence ID" value="NZ_CP053835.1"/>
</dbReference>
<evidence type="ECO:0000313" key="4">
    <source>
        <dbReference type="Proteomes" id="UP000503313"/>
    </source>
</evidence>
<dbReference type="KEGG" id="adz:ADFLV_2060"/>
<keyword evidence="1" id="KW-1133">Transmembrane helix</keyword>
<dbReference type="EMBL" id="CP053835">
    <property type="protein sequence ID" value="QKF78070.1"/>
    <property type="molecule type" value="Genomic_DNA"/>
</dbReference>
<keyword evidence="1" id="KW-0472">Membrane</keyword>
<evidence type="ECO:0000259" key="2">
    <source>
        <dbReference type="Pfam" id="PF09335"/>
    </source>
</evidence>
<reference evidence="3 4" key="1">
    <citation type="submission" date="2020-05" db="EMBL/GenBank/DDBJ databases">
        <title>Complete genome sequencing of Campylobacter and Arcobacter type strains.</title>
        <authorList>
            <person name="Miller W.G."/>
            <person name="Yee E."/>
        </authorList>
    </citation>
    <scope>NUCLEOTIDE SEQUENCE [LARGE SCALE GENOMIC DNA]</scope>
    <source>
        <strain evidence="3 4">LMG 25694</strain>
    </source>
</reference>
<dbReference type="PANTHER" id="PTHR42709:SF2">
    <property type="entry name" value="INNER MEMBRANE PROTEIN YOHD"/>
    <property type="match status" value="1"/>
</dbReference>
<keyword evidence="4" id="KW-1185">Reference proteome</keyword>
<proteinExistence type="predicted"/>
<evidence type="ECO:0000256" key="1">
    <source>
        <dbReference type="SAM" id="Phobius"/>
    </source>
</evidence>
<gene>
    <name evidence="3" type="ORF">ADFLV_2060</name>
</gene>
<organism evidence="3 4">
    <name type="scientific">Arcobacter defluvii</name>
    <dbReference type="NCBI Taxonomy" id="873191"/>
    <lineage>
        <taxon>Bacteria</taxon>
        <taxon>Pseudomonadati</taxon>
        <taxon>Campylobacterota</taxon>
        <taxon>Epsilonproteobacteria</taxon>
        <taxon>Campylobacterales</taxon>
        <taxon>Arcobacteraceae</taxon>
        <taxon>Arcobacter</taxon>
    </lineage>
</organism>
<feature type="transmembrane region" description="Helical" evidence="1">
    <location>
        <begin position="39"/>
        <end position="60"/>
    </location>
</feature>
<dbReference type="InterPro" id="IPR051311">
    <property type="entry name" value="DedA_domain"/>
</dbReference>
<dbReference type="PANTHER" id="PTHR42709">
    <property type="entry name" value="ALKALINE PHOSPHATASE LIKE PROTEIN"/>
    <property type="match status" value="1"/>
</dbReference>
<dbReference type="Proteomes" id="UP000503313">
    <property type="component" value="Chromosome"/>
</dbReference>
<name>A0AAE7BEM8_9BACT</name>
<feature type="transmembrane region" description="Helical" evidence="1">
    <location>
        <begin position="121"/>
        <end position="141"/>
    </location>
</feature>
<evidence type="ECO:0000313" key="3">
    <source>
        <dbReference type="EMBL" id="QKF78070.1"/>
    </source>
</evidence>
<sequence length="178" mass="20173">MEQFIQDWGYLALFLYSFGGGFVGLIFAGVLSYAGDLNIYISILVAGISNFLGDQFLFLIARKNKNYAKDMMKKYGRKIALAHLMMRKYGSFVVFIQKYIYGIKTLIPLAMGLTKYSATKFAILNIFATILWACIIGYLSFTAGEYILSLSDDFKYVGLGIVLVVFLLISYLFKRIEK</sequence>
<feature type="domain" description="VTT" evidence="2">
    <location>
        <begin position="25"/>
        <end position="139"/>
    </location>
</feature>
<dbReference type="AlphaFoldDB" id="A0AAE7BEM8"/>
<dbReference type="GO" id="GO:0005886">
    <property type="term" value="C:plasma membrane"/>
    <property type="evidence" value="ECO:0007669"/>
    <property type="project" value="TreeGrafter"/>
</dbReference>
<protein>
    <submittedName>
        <fullName evidence="3">DedA family membrane protein, type III (SNARE domain)</fullName>
    </submittedName>
</protein>
<keyword evidence="1" id="KW-0812">Transmembrane</keyword>
<dbReference type="InterPro" id="IPR032816">
    <property type="entry name" value="VTT_dom"/>
</dbReference>
<dbReference type="Pfam" id="PF09335">
    <property type="entry name" value="VTT_dom"/>
    <property type="match status" value="1"/>
</dbReference>
<accession>A0AAE7BEM8</accession>
<feature type="transmembrane region" description="Helical" evidence="1">
    <location>
        <begin position="153"/>
        <end position="173"/>
    </location>
</feature>
<feature type="transmembrane region" description="Helical" evidence="1">
    <location>
        <begin position="12"/>
        <end position="33"/>
    </location>
</feature>